<keyword evidence="2" id="KW-1185">Reference proteome</keyword>
<name>A0ABR4Q5L5_9CEST</name>
<accession>A0ABR4Q5L5</accession>
<dbReference type="Proteomes" id="UP001651158">
    <property type="component" value="Unassembled WGS sequence"/>
</dbReference>
<organism evidence="1 2">
    <name type="scientific">Taenia crassiceps</name>
    <dbReference type="NCBI Taxonomy" id="6207"/>
    <lineage>
        <taxon>Eukaryota</taxon>
        <taxon>Metazoa</taxon>
        <taxon>Spiralia</taxon>
        <taxon>Lophotrochozoa</taxon>
        <taxon>Platyhelminthes</taxon>
        <taxon>Cestoda</taxon>
        <taxon>Eucestoda</taxon>
        <taxon>Cyclophyllidea</taxon>
        <taxon>Taeniidae</taxon>
        <taxon>Taenia</taxon>
    </lineage>
</organism>
<sequence length="67" mass="7377">MCHVPLACPEACSADRFLKASKTNPCKTMNKNYSSATLRFQFCTIQAPEYGDTISCKSWTCFGTSIA</sequence>
<comment type="caution">
    <text evidence="1">The sequence shown here is derived from an EMBL/GenBank/DDBJ whole genome shotgun (WGS) entry which is preliminary data.</text>
</comment>
<proteinExistence type="predicted"/>
<protein>
    <submittedName>
        <fullName evidence="1">Uncharacterized protein</fullName>
    </submittedName>
</protein>
<evidence type="ECO:0000313" key="2">
    <source>
        <dbReference type="Proteomes" id="UP001651158"/>
    </source>
</evidence>
<dbReference type="EMBL" id="JAKROA010000010">
    <property type="protein sequence ID" value="KAL5104872.1"/>
    <property type="molecule type" value="Genomic_DNA"/>
</dbReference>
<reference evidence="1 2" key="1">
    <citation type="journal article" date="2022" name="Front. Cell. Infect. Microbiol.">
        <title>The Genomes of Two Strains of Taenia crassiceps the Animal Model for the Study of Human Cysticercosis.</title>
        <authorList>
            <person name="Bobes R.J."/>
            <person name="Estrada K."/>
            <person name="Rios-Valencia D.G."/>
            <person name="Calderon-Gallegos A."/>
            <person name="de la Torre P."/>
            <person name="Carrero J.C."/>
            <person name="Sanchez-Flores A."/>
            <person name="Laclette J.P."/>
        </authorList>
    </citation>
    <scope>NUCLEOTIDE SEQUENCE [LARGE SCALE GENOMIC DNA]</scope>
    <source>
        <strain evidence="1">WFUcys</strain>
    </source>
</reference>
<evidence type="ECO:0000313" key="1">
    <source>
        <dbReference type="EMBL" id="KAL5104872.1"/>
    </source>
</evidence>
<gene>
    <name evidence="1" type="ORF">TcWFU_002731</name>
</gene>